<feature type="region of interest" description="Disordered" evidence="1">
    <location>
        <begin position="43"/>
        <end position="80"/>
    </location>
</feature>
<dbReference type="AlphaFoldDB" id="A0AAV7RL82"/>
<keyword evidence="3" id="KW-1185">Reference proteome</keyword>
<evidence type="ECO:0000256" key="1">
    <source>
        <dbReference type="SAM" id="MobiDB-lite"/>
    </source>
</evidence>
<dbReference type="EMBL" id="JANPWB010000009">
    <property type="protein sequence ID" value="KAJ1153606.1"/>
    <property type="molecule type" value="Genomic_DNA"/>
</dbReference>
<sequence>MIASRGQPWLYHDRPALWKAGDVSYPNCGDYALMGAIPRVAQSAKDPGVRPPQMPKDGVCQQGSVRTPSVMAGPLTGDGA</sequence>
<accession>A0AAV7RL82</accession>
<evidence type="ECO:0000313" key="3">
    <source>
        <dbReference type="Proteomes" id="UP001066276"/>
    </source>
</evidence>
<comment type="caution">
    <text evidence="2">The sequence shown here is derived from an EMBL/GenBank/DDBJ whole genome shotgun (WGS) entry which is preliminary data.</text>
</comment>
<name>A0AAV7RL82_PLEWA</name>
<proteinExistence type="predicted"/>
<reference evidence="2" key="1">
    <citation type="journal article" date="2022" name="bioRxiv">
        <title>Sequencing and chromosome-scale assembly of the giantPleurodeles waltlgenome.</title>
        <authorList>
            <person name="Brown T."/>
            <person name="Elewa A."/>
            <person name="Iarovenko S."/>
            <person name="Subramanian E."/>
            <person name="Araus A.J."/>
            <person name="Petzold A."/>
            <person name="Susuki M."/>
            <person name="Suzuki K.-i.T."/>
            <person name="Hayashi T."/>
            <person name="Toyoda A."/>
            <person name="Oliveira C."/>
            <person name="Osipova E."/>
            <person name="Leigh N.D."/>
            <person name="Simon A."/>
            <person name="Yun M.H."/>
        </authorList>
    </citation>
    <scope>NUCLEOTIDE SEQUENCE</scope>
    <source>
        <strain evidence="2">20211129_DDA</strain>
        <tissue evidence="2">Liver</tissue>
    </source>
</reference>
<gene>
    <name evidence="2" type="ORF">NDU88_006365</name>
</gene>
<evidence type="ECO:0000313" key="2">
    <source>
        <dbReference type="EMBL" id="KAJ1153606.1"/>
    </source>
</evidence>
<organism evidence="2 3">
    <name type="scientific">Pleurodeles waltl</name>
    <name type="common">Iberian ribbed newt</name>
    <dbReference type="NCBI Taxonomy" id="8319"/>
    <lineage>
        <taxon>Eukaryota</taxon>
        <taxon>Metazoa</taxon>
        <taxon>Chordata</taxon>
        <taxon>Craniata</taxon>
        <taxon>Vertebrata</taxon>
        <taxon>Euteleostomi</taxon>
        <taxon>Amphibia</taxon>
        <taxon>Batrachia</taxon>
        <taxon>Caudata</taxon>
        <taxon>Salamandroidea</taxon>
        <taxon>Salamandridae</taxon>
        <taxon>Pleurodelinae</taxon>
        <taxon>Pleurodeles</taxon>
    </lineage>
</organism>
<protein>
    <submittedName>
        <fullName evidence="2">Uncharacterized protein</fullName>
    </submittedName>
</protein>
<dbReference type="Proteomes" id="UP001066276">
    <property type="component" value="Chromosome 5"/>
</dbReference>